<dbReference type="InterPro" id="IPR003959">
    <property type="entry name" value="ATPase_AAA_core"/>
</dbReference>
<dbReference type="EMBL" id="ML977003">
    <property type="protein sequence ID" value="KAF1953516.1"/>
    <property type="molecule type" value="Genomic_DNA"/>
</dbReference>
<evidence type="ECO:0000256" key="1">
    <source>
        <dbReference type="ARBA" id="ARBA00022741"/>
    </source>
</evidence>
<evidence type="ECO:0000313" key="4">
    <source>
        <dbReference type="EMBL" id="KAF1953516.1"/>
    </source>
</evidence>
<gene>
    <name evidence="4" type="ORF">CC80DRAFT_140809</name>
</gene>
<dbReference type="AlphaFoldDB" id="A0A6A5TRZ7"/>
<dbReference type="InterPro" id="IPR050168">
    <property type="entry name" value="AAA_ATPase_domain"/>
</dbReference>
<keyword evidence="2" id="KW-0067">ATP-binding</keyword>
<dbReference type="Pfam" id="PF17862">
    <property type="entry name" value="AAA_lid_3"/>
    <property type="match status" value="2"/>
</dbReference>
<dbReference type="InterPro" id="IPR041569">
    <property type="entry name" value="AAA_lid_3"/>
</dbReference>
<organism evidence="4 5">
    <name type="scientific">Byssothecium circinans</name>
    <dbReference type="NCBI Taxonomy" id="147558"/>
    <lineage>
        <taxon>Eukaryota</taxon>
        <taxon>Fungi</taxon>
        <taxon>Dikarya</taxon>
        <taxon>Ascomycota</taxon>
        <taxon>Pezizomycotina</taxon>
        <taxon>Dothideomycetes</taxon>
        <taxon>Pleosporomycetidae</taxon>
        <taxon>Pleosporales</taxon>
        <taxon>Massarineae</taxon>
        <taxon>Massarinaceae</taxon>
        <taxon>Byssothecium</taxon>
    </lineage>
</organism>
<evidence type="ECO:0000259" key="3">
    <source>
        <dbReference type="SMART" id="SM00382"/>
    </source>
</evidence>
<dbReference type="PANTHER" id="PTHR23077">
    <property type="entry name" value="AAA-FAMILY ATPASE"/>
    <property type="match status" value="1"/>
</dbReference>
<dbReference type="SMART" id="SM00382">
    <property type="entry name" value="AAA"/>
    <property type="match status" value="2"/>
</dbReference>
<sequence length="750" mass="83133">MATAFALRPLERSSASTLKEGFRIHLADKELRSQQLAGGDLVRISSANGHHGFAVAWPGDRQTNTGNKPIAKISPWLQERYGLKLSERYFIEKAIDAWKPIEHVSVSTAQAAEALSKYSSREELTYWISSSLARLTIILPGETFDVQQEGAKSHRNSKLRATVGKIEPAGDNNHALYFNPLTSKVVLEGESAANGTSIHPEGTPVNTEISLQIDSGGVGGLSEQVDEINARLDYLTYEDAACLDPHLSCPETFLIHGPDGCGKSLLLDRLARCPWRQVHKLDDRWLNANRKGLSEALSTDVFANAREQQPSIVLIDNLDNFLKKGEDLVSCLRQEIEKLQGTQVVVAGAVRSIYDIDASLRTPWIFQTELELSPPNVRQREETLRKIIGPTQEITDVDFVSLAERSHGFVGRDIKTLCYLARKHRKDQITRDSKVEKLLASREHSAQLNFVTQADFDAVIDRVHPSVLKDSVLEVPKMRWTDIAGVDHVRTLLEDITVRPYKYPDLDIKFGGVQSRKGVLLYGPPGCAKTLIAQAVATESNLNFLAVKGSELIKMYVGESERAIRDVFRRARAAKPCIIFFDEIDSIGKSREKTQDSGLNVVATLLNEMDGIEALKDVFIIGATNRPDILDSALIRTGRFDAHIHIGLPNQDARRQIVEIHTRKRPLASDVDLAIIASRTEGSSGADIKGLCDIAIEMAKSDYVAVPDSDPMVKMSHFERALAQHVPHTIKEEAEKYEGWRPGKSLSANA</sequence>
<accession>A0A6A5TRZ7</accession>
<proteinExistence type="predicted"/>
<dbReference type="GO" id="GO:0005524">
    <property type="term" value="F:ATP binding"/>
    <property type="evidence" value="ECO:0007669"/>
    <property type="project" value="UniProtKB-KW"/>
</dbReference>
<evidence type="ECO:0000313" key="5">
    <source>
        <dbReference type="Proteomes" id="UP000800035"/>
    </source>
</evidence>
<protein>
    <submittedName>
        <fullName evidence="4">AAA-domain-containing protein</fullName>
    </submittedName>
</protein>
<dbReference type="PROSITE" id="PS00674">
    <property type="entry name" value="AAA"/>
    <property type="match status" value="1"/>
</dbReference>
<feature type="domain" description="AAA+ ATPase" evidence="3">
    <location>
        <begin position="249"/>
        <end position="376"/>
    </location>
</feature>
<dbReference type="InterPro" id="IPR003960">
    <property type="entry name" value="ATPase_AAA_CS"/>
</dbReference>
<feature type="domain" description="AAA+ ATPase" evidence="3">
    <location>
        <begin position="515"/>
        <end position="650"/>
    </location>
</feature>
<reference evidence="4" key="1">
    <citation type="journal article" date="2020" name="Stud. Mycol.">
        <title>101 Dothideomycetes genomes: a test case for predicting lifestyles and emergence of pathogens.</title>
        <authorList>
            <person name="Haridas S."/>
            <person name="Albert R."/>
            <person name="Binder M."/>
            <person name="Bloem J."/>
            <person name="Labutti K."/>
            <person name="Salamov A."/>
            <person name="Andreopoulos B."/>
            <person name="Baker S."/>
            <person name="Barry K."/>
            <person name="Bills G."/>
            <person name="Bluhm B."/>
            <person name="Cannon C."/>
            <person name="Castanera R."/>
            <person name="Culley D."/>
            <person name="Daum C."/>
            <person name="Ezra D."/>
            <person name="Gonzalez J."/>
            <person name="Henrissat B."/>
            <person name="Kuo A."/>
            <person name="Liang C."/>
            <person name="Lipzen A."/>
            <person name="Lutzoni F."/>
            <person name="Magnuson J."/>
            <person name="Mondo S."/>
            <person name="Nolan M."/>
            <person name="Ohm R."/>
            <person name="Pangilinan J."/>
            <person name="Park H.-J."/>
            <person name="Ramirez L."/>
            <person name="Alfaro M."/>
            <person name="Sun H."/>
            <person name="Tritt A."/>
            <person name="Yoshinaga Y."/>
            <person name="Zwiers L.-H."/>
            <person name="Turgeon B."/>
            <person name="Goodwin S."/>
            <person name="Spatafora J."/>
            <person name="Crous P."/>
            <person name="Grigoriev I."/>
        </authorList>
    </citation>
    <scope>NUCLEOTIDE SEQUENCE</scope>
    <source>
        <strain evidence="4">CBS 675.92</strain>
    </source>
</reference>
<dbReference type="PANTHER" id="PTHR23077:SF27">
    <property type="entry name" value="ATPASE FAMILY GENE 2 PROTEIN HOMOLOG A"/>
    <property type="match status" value="1"/>
</dbReference>
<dbReference type="InterPro" id="IPR003593">
    <property type="entry name" value="AAA+_ATPase"/>
</dbReference>
<dbReference type="SUPFAM" id="SSF52540">
    <property type="entry name" value="P-loop containing nucleoside triphosphate hydrolases"/>
    <property type="match status" value="2"/>
</dbReference>
<dbReference type="GO" id="GO:0005737">
    <property type="term" value="C:cytoplasm"/>
    <property type="evidence" value="ECO:0007669"/>
    <property type="project" value="TreeGrafter"/>
</dbReference>
<name>A0A6A5TRZ7_9PLEO</name>
<dbReference type="Gene3D" id="3.40.50.300">
    <property type="entry name" value="P-loop containing nucleotide triphosphate hydrolases"/>
    <property type="match status" value="2"/>
</dbReference>
<evidence type="ECO:0000256" key="2">
    <source>
        <dbReference type="ARBA" id="ARBA00022840"/>
    </source>
</evidence>
<keyword evidence="1" id="KW-0547">Nucleotide-binding</keyword>
<dbReference type="GO" id="GO:0016887">
    <property type="term" value="F:ATP hydrolysis activity"/>
    <property type="evidence" value="ECO:0007669"/>
    <property type="project" value="InterPro"/>
</dbReference>
<dbReference type="Gene3D" id="1.10.8.60">
    <property type="match status" value="2"/>
</dbReference>
<keyword evidence="5" id="KW-1185">Reference proteome</keyword>
<dbReference type="Proteomes" id="UP000800035">
    <property type="component" value="Unassembled WGS sequence"/>
</dbReference>
<dbReference type="OrthoDB" id="27435at2759"/>
<dbReference type="InterPro" id="IPR027417">
    <property type="entry name" value="P-loop_NTPase"/>
</dbReference>
<dbReference type="FunFam" id="3.40.50.300:FF:002219">
    <property type="entry name" value="Transitional endoplasmic reticulum ATPase"/>
    <property type="match status" value="1"/>
</dbReference>
<dbReference type="Pfam" id="PF00004">
    <property type="entry name" value="AAA"/>
    <property type="match status" value="2"/>
</dbReference>